<dbReference type="InterPro" id="IPR044049">
    <property type="entry name" value="EccD_transm"/>
</dbReference>
<feature type="transmembrane region" description="Helical" evidence="7">
    <location>
        <begin position="168"/>
        <end position="186"/>
    </location>
</feature>
<evidence type="ECO:0000259" key="8">
    <source>
        <dbReference type="Pfam" id="PF19053"/>
    </source>
</evidence>
<evidence type="ECO:0000256" key="1">
    <source>
        <dbReference type="ARBA" id="ARBA00004651"/>
    </source>
</evidence>
<name>A0A178LPL9_MYCIR</name>
<dbReference type="Gene3D" id="3.10.20.90">
    <property type="entry name" value="Phosphatidylinositol 3-kinase Catalytic Subunit, Chain A, domain 1"/>
    <property type="match status" value="1"/>
</dbReference>
<dbReference type="STRING" id="912594.AWC12_06460"/>
<keyword evidence="5 7" id="KW-1133">Transmembrane helix</keyword>
<dbReference type="AlphaFoldDB" id="A0A178LPL9"/>
<feature type="transmembrane region" description="Helical" evidence="7">
    <location>
        <begin position="320"/>
        <end position="336"/>
    </location>
</feature>
<dbReference type="NCBIfam" id="TIGR03920">
    <property type="entry name" value="T7SS_EccD"/>
    <property type="match status" value="1"/>
</dbReference>
<proteinExistence type="inferred from homology"/>
<feature type="transmembrane region" description="Helical" evidence="7">
    <location>
        <begin position="291"/>
        <end position="314"/>
    </location>
</feature>
<feature type="transmembrane region" description="Helical" evidence="7">
    <location>
        <begin position="141"/>
        <end position="161"/>
    </location>
</feature>
<comment type="subcellular location">
    <subcellularLocation>
        <location evidence="1">Cell membrane</location>
        <topology evidence="1">Multi-pass membrane protein</topology>
    </subcellularLocation>
</comment>
<protein>
    <recommendedName>
        <fullName evidence="8">EccD-like transmembrane domain-containing protein</fullName>
    </recommendedName>
</protein>
<dbReference type="RefSeq" id="WP_064283777.1">
    <property type="nucleotide sequence ID" value="NZ_LWCS01000043.1"/>
</dbReference>
<evidence type="ECO:0000256" key="5">
    <source>
        <dbReference type="ARBA" id="ARBA00022989"/>
    </source>
</evidence>
<evidence type="ECO:0000256" key="2">
    <source>
        <dbReference type="ARBA" id="ARBA00006162"/>
    </source>
</evidence>
<comment type="similarity">
    <text evidence="2">Belongs to the EccD/Snm4 family.</text>
</comment>
<dbReference type="Proteomes" id="UP000078396">
    <property type="component" value="Unassembled WGS sequence"/>
</dbReference>
<feature type="transmembrane region" description="Helical" evidence="7">
    <location>
        <begin position="192"/>
        <end position="211"/>
    </location>
</feature>
<feature type="domain" description="EccD-like transmembrane" evidence="8">
    <location>
        <begin position="112"/>
        <end position="432"/>
    </location>
</feature>
<dbReference type="EMBL" id="LWCS01000043">
    <property type="protein sequence ID" value="OAN34508.1"/>
    <property type="molecule type" value="Genomic_DNA"/>
</dbReference>
<gene>
    <name evidence="9" type="ORF">A4X20_07370</name>
</gene>
<evidence type="ECO:0000256" key="3">
    <source>
        <dbReference type="ARBA" id="ARBA00022475"/>
    </source>
</evidence>
<keyword evidence="4 7" id="KW-0812">Transmembrane</keyword>
<dbReference type="Pfam" id="PF08817">
    <property type="entry name" value="YukD"/>
    <property type="match status" value="1"/>
</dbReference>
<accession>A0A178LPL9</accession>
<keyword evidence="3" id="KW-1003">Cell membrane</keyword>
<keyword evidence="6 7" id="KW-0472">Membrane</keyword>
<dbReference type="OrthoDB" id="4156660at2"/>
<feature type="transmembrane region" description="Helical" evidence="7">
    <location>
        <begin position="247"/>
        <end position="270"/>
    </location>
</feature>
<sequence length="436" mass="44101">MPDTLCRLVVKVTGADQSGSVDLVLPSQCPLGELMPPIVSTIFGDSTDVAQRWYLTGAAGAPLDTSVSLRDNGLRDGDIVILSTAPLPRPRLSPTEPCGVVARAAATAPVNRNVLVSAAAAGTTLAAVTLVWAGLRAATTWQLGAAAALAAGAATAAVAVGRSDRESTLLLSLCAVVFAAATGVLAVPGAGWAAASLLATASVMAMSTLLLRMTSDHGLMTACAAAAGAVSAAAALCIAVGPRLVVAGAALAVISLVGLSAAPRIATLVARLGPAHLDVDEQRASTAHLTLSGLVAGWSVSAMLGALAVAGAAVLHGSPMILAACFATDLGVLLVLRQRSHIDRHRRAWLFTAGIAALLSAIAIAVAATPAQAHWVCMATAVACAACVWCSRRPIELDPWLRNAVQVVEYAALVAVFPLAFWVSGLFRFVREASLS</sequence>
<dbReference type="InterPro" id="IPR024962">
    <property type="entry name" value="YukD-like"/>
</dbReference>
<feature type="transmembrane region" description="Helical" evidence="7">
    <location>
        <begin position="218"/>
        <end position="241"/>
    </location>
</feature>
<reference evidence="9 10" key="1">
    <citation type="submission" date="2016-04" db="EMBL/GenBank/DDBJ databases">
        <title>Draft Genome Sequences of Staphylococcus capitis Strain H36, S. capitis Strain H65, S. cohnii Strain H62, S. hominis Strain H69, Mycobacterium iranicum Strain H39, Plantibacter sp. Strain H53, Pseudomonas oryzihabitans Strain H72, and Microbacterium sp. Strain H83, isolated from residential settings.</title>
        <authorList>
            <person name="Lymperopoulou D."/>
            <person name="Adams R.I."/>
            <person name="Lindow S."/>
            <person name="Coil D.A."/>
            <person name="Jospin G."/>
            <person name="Eisen J.A."/>
        </authorList>
    </citation>
    <scope>NUCLEOTIDE SEQUENCE [LARGE SCALE GENOMIC DNA]</scope>
    <source>
        <strain evidence="9 10">H39</strain>
    </source>
</reference>
<dbReference type="InterPro" id="IPR006707">
    <property type="entry name" value="T7SS_EccD"/>
</dbReference>
<dbReference type="Pfam" id="PF19053">
    <property type="entry name" value="EccD"/>
    <property type="match status" value="1"/>
</dbReference>
<evidence type="ECO:0000256" key="4">
    <source>
        <dbReference type="ARBA" id="ARBA00022692"/>
    </source>
</evidence>
<organism evidence="9 10">
    <name type="scientific">Mycolicibacterium iranicum</name>
    <name type="common">Mycobacterium iranicum</name>
    <dbReference type="NCBI Taxonomy" id="912594"/>
    <lineage>
        <taxon>Bacteria</taxon>
        <taxon>Bacillati</taxon>
        <taxon>Actinomycetota</taxon>
        <taxon>Actinomycetes</taxon>
        <taxon>Mycobacteriales</taxon>
        <taxon>Mycobacteriaceae</taxon>
        <taxon>Mycolicibacterium</taxon>
    </lineage>
</organism>
<evidence type="ECO:0000313" key="9">
    <source>
        <dbReference type="EMBL" id="OAN34508.1"/>
    </source>
</evidence>
<feature type="transmembrane region" description="Helical" evidence="7">
    <location>
        <begin position="410"/>
        <end position="430"/>
    </location>
</feature>
<evidence type="ECO:0000256" key="7">
    <source>
        <dbReference type="SAM" id="Phobius"/>
    </source>
</evidence>
<comment type="caution">
    <text evidence="9">The sequence shown here is derived from an EMBL/GenBank/DDBJ whole genome shotgun (WGS) entry which is preliminary data.</text>
</comment>
<feature type="transmembrane region" description="Helical" evidence="7">
    <location>
        <begin position="348"/>
        <end position="367"/>
    </location>
</feature>
<dbReference type="GO" id="GO:0005886">
    <property type="term" value="C:plasma membrane"/>
    <property type="evidence" value="ECO:0007669"/>
    <property type="project" value="UniProtKB-SubCell"/>
</dbReference>
<evidence type="ECO:0000256" key="6">
    <source>
        <dbReference type="ARBA" id="ARBA00023136"/>
    </source>
</evidence>
<feature type="transmembrane region" description="Helical" evidence="7">
    <location>
        <begin position="113"/>
        <end position="135"/>
    </location>
</feature>
<evidence type="ECO:0000313" key="10">
    <source>
        <dbReference type="Proteomes" id="UP000078396"/>
    </source>
</evidence>